<comment type="caution">
    <text evidence="1">The sequence shown here is derived from an EMBL/GenBank/DDBJ whole genome shotgun (WGS) entry which is preliminary data.</text>
</comment>
<dbReference type="EMBL" id="MPGH01000038">
    <property type="protein sequence ID" value="OLN95254.1"/>
    <property type="molecule type" value="Genomic_DNA"/>
</dbReference>
<evidence type="ECO:0008006" key="3">
    <source>
        <dbReference type="Google" id="ProtNLM"/>
    </source>
</evidence>
<reference evidence="1 2" key="1">
    <citation type="submission" date="2016-11" db="EMBL/GenBank/DDBJ databases">
        <title>Draft Genome Assembly of Colletotrichum chlorophyti a pathogen of herbaceous plants.</title>
        <authorList>
            <person name="Gan P."/>
            <person name="Narusaka M."/>
            <person name="Tsushima A."/>
            <person name="Narusaka Y."/>
            <person name="Takano Y."/>
            <person name="Shirasu K."/>
        </authorList>
    </citation>
    <scope>NUCLEOTIDE SEQUENCE [LARGE SCALE GENOMIC DNA]</scope>
    <source>
        <strain evidence="1 2">NTL11</strain>
    </source>
</reference>
<name>A0A1Q8S1F1_9PEZI</name>
<dbReference type="PANTHER" id="PTHR47256">
    <property type="entry name" value="ZN(II)2CYS6 TRANSCRIPTION FACTOR (EUROFUNG)-RELATED"/>
    <property type="match status" value="1"/>
</dbReference>
<gene>
    <name evidence="1" type="ORF">CCHL11_08123</name>
</gene>
<dbReference type="PANTHER" id="PTHR47256:SF1">
    <property type="entry name" value="ZN(II)2CYS6 TRANSCRIPTION FACTOR (EUROFUNG)"/>
    <property type="match status" value="1"/>
</dbReference>
<evidence type="ECO:0000313" key="2">
    <source>
        <dbReference type="Proteomes" id="UP000186583"/>
    </source>
</evidence>
<protein>
    <recommendedName>
        <fullName evidence="3">Transcription factor domain-containing protein</fullName>
    </recommendedName>
</protein>
<dbReference type="OrthoDB" id="10261408at2759"/>
<proteinExistence type="predicted"/>
<keyword evidence="2" id="KW-1185">Reference proteome</keyword>
<sequence length="208" mass="23854">MRQDSSVYAEDEDIKPETDGDINMLDLLFDERLRKLDVTLWSHIPIPNHLAIRVISHYLEINYAILPLPYFCSSFLVNSLLCWACKAYTPIDSDAATWTDDFFRQAQQDFSEQSPRNTLTTIAALQLLGMSAVTYGKDDMSLRFMQESVRLGRSMDLFDARSEEESVRSWLRGFAGWTQAASYTALGVFNWVSSVPSLFRPNHAWYIS</sequence>
<dbReference type="Proteomes" id="UP000186583">
    <property type="component" value="Unassembled WGS sequence"/>
</dbReference>
<organism evidence="1 2">
    <name type="scientific">Colletotrichum chlorophyti</name>
    <dbReference type="NCBI Taxonomy" id="708187"/>
    <lineage>
        <taxon>Eukaryota</taxon>
        <taxon>Fungi</taxon>
        <taxon>Dikarya</taxon>
        <taxon>Ascomycota</taxon>
        <taxon>Pezizomycotina</taxon>
        <taxon>Sordariomycetes</taxon>
        <taxon>Hypocreomycetidae</taxon>
        <taxon>Glomerellales</taxon>
        <taxon>Glomerellaceae</taxon>
        <taxon>Colletotrichum</taxon>
    </lineage>
</organism>
<accession>A0A1Q8S1F1</accession>
<evidence type="ECO:0000313" key="1">
    <source>
        <dbReference type="EMBL" id="OLN95254.1"/>
    </source>
</evidence>
<dbReference type="AlphaFoldDB" id="A0A1Q8S1F1"/>
<dbReference type="InterPro" id="IPR053187">
    <property type="entry name" value="Notoamide_regulator"/>
</dbReference>